<reference evidence="4 5" key="1">
    <citation type="submission" date="2016-10" db="EMBL/GenBank/DDBJ databases">
        <authorList>
            <person name="de Groot N.N."/>
        </authorList>
    </citation>
    <scope>NUCLEOTIDE SEQUENCE [LARGE SCALE GENOMIC DNA]</scope>
    <source>
        <strain evidence="4 5">CGMCC 1.6762</strain>
    </source>
</reference>
<dbReference type="OrthoDB" id="9815348at2"/>
<dbReference type="InterPro" id="IPR013785">
    <property type="entry name" value="Aldolase_TIM"/>
</dbReference>
<dbReference type="PANTHER" id="PTHR20857">
    <property type="entry name" value="THIAMINE-PHOSPHATE PYROPHOSPHORYLASE"/>
    <property type="match status" value="1"/>
</dbReference>
<comment type="pathway">
    <text evidence="1">Cofactor biosynthesis; thiamine diphosphate biosynthesis.</text>
</comment>
<evidence type="ECO:0000313" key="5">
    <source>
        <dbReference type="Proteomes" id="UP000198823"/>
    </source>
</evidence>
<feature type="domain" description="Thiamine phosphate synthase/TenI" evidence="3">
    <location>
        <begin position="22"/>
        <end position="179"/>
    </location>
</feature>
<dbReference type="SUPFAM" id="SSF51391">
    <property type="entry name" value="Thiamin phosphate synthase"/>
    <property type="match status" value="1"/>
</dbReference>
<dbReference type="STRING" id="426756.SAMN04488126_10942"/>
<dbReference type="PANTHER" id="PTHR20857:SF22">
    <property type="entry name" value="THIAZOLE TAUTOMERASE"/>
    <property type="match status" value="1"/>
</dbReference>
<evidence type="ECO:0000256" key="2">
    <source>
        <dbReference type="ARBA" id="ARBA00022977"/>
    </source>
</evidence>
<dbReference type="GO" id="GO:0009228">
    <property type="term" value="P:thiamine biosynthetic process"/>
    <property type="evidence" value="ECO:0007669"/>
    <property type="project" value="UniProtKB-KW"/>
</dbReference>
<evidence type="ECO:0000259" key="3">
    <source>
        <dbReference type="Pfam" id="PF02581"/>
    </source>
</evidence>
<dbReference type="InterPro" id="IPR036206">
    <property type="entry name" value="ThiamineP_synth_sf"/>
</dbReference>
<keyword evidence="2" id="KW-0784">Thiamine biosynthesis</keyword>
<accession>A0A1G7D4A8</accession>
<dbReference type="EMBL" id="FNAR01000009">
    <property type="protein sequence ID" value="SDE45850.1"/>
    <property type="molecule type" value="Genomic_DNA"/>
</dbReference>
<dbReference type="GO" id="GO:0005737">
    <property type="term" value="C:cytoplasm"/>
    <property type="evidence" value="ECO:0007669"/>
    <property type="project" value="TreeGrafter"/>
</dbReference>
<dbReference type="Proteomes" id="UP000198823">
    <property type="component" value="Unassembled WGS sequence"/>
</dbReference>
<evidence type="ECO:0000313" key="4">
    <source>
        <dbReference type="EMBL" id="SDE45850.1"/>
    </source>
</evidence>
<protein>
    <submittedName>
        <fullName evidence="4">Thiazole tautomerase (Transcriptional regulator TenI)</fullName>
    </submittedName>
</protein>
<evidence type="ECO:0000256" key="1">
    <source>
        <dbReference type="ARBA" id="ARBA00004948"/>
    </source>
</evidence>
<dbReference type="InterPro" id="IPR022998">
    <property type="entry name" value="ThiamineP_synth_TenI"/>
</dbReference>
<dbReference type="GO" id="GO:0004789">
    <property type="term" value="F:thiamine-phosphate diphosphorylase activity"/>
    <property type="evidence" value="ECO:0007669"/>
    <property type="project" value="TreeGrafter"/>
</dbReference>
<dbReference type="CDD" id="cd00564">
    <property type="entry name" value="TMP_TenI"/>
    <property type="match status" value="1"/>
</dbReference>
<dbReference type="AlphaFoldDB" id="A0A1G7D4A8"/>
<dbReference type="RefSeq" id="WP_092097051.1">
    <property type="nucleotide sequence ID" value="NZ_FNAR01000009.1"/>
</dbReference>
<name>A0A1G7D4A8_9BACL</name>
<gene>
    <name evidence="4" type="ORF">SAMN04488126_10942</name>
</gene>
<proteinExistence type="predicted"/>
<dbReference type="Pfam" id="PF02581">
    <property type="entry name" value="TMP-TENI"/>
    <property type="match status" value="1"/>
</dbReference>
<organism evidence="4 5">
    <name type="scientific">Bhargavaea beijingensis</name>
    <dbReference type="NCBI Taxonomy" id="426756"/>
    <lineage>
        <taxon>Bacteria</taxon>
        <taxon>Bacillati</taxon>
        <taxon>Bacillota</taxon>
        <taxon>Bacilli</taxon>
        <taxon>Bacillales</taxon>
        <taxon>Caryophanaceae</taxon>
        <taxon>Bhargavaea</taxon>
    </lineage>
</organism>
<sequence>MEIWAVTNGRMGIPELVDVLLLVEPAIDAFILRETTKTDKEIVEAIRRLKEAGCDEEKIIVHNRPDIAVMTGIRRVQIPGYGLPLGQLKLQYPSLLFGRSVHSLAEAEMAYTHGADWLLYGHLFQTASKQGKVPRGTDELFRMVQAIPIPIYAIGGIRPEHLPLLEKSDLAGIALMSAIFSESTAEEAVAPYRDQLFRGKVESTWRK</sequence>
<dbReference type="Gene3D" id="3.20.20.70">
    <property type="entry name" value="Aldolase class I"/>
    <property type="match status" value="1"/>
</dbReference>